<proteinExistence type="predicted"/>
<protein>
    <submittedName>
        <fullName evidence="1">Uncharacterized protein</fullName>
    </submittedName>
</protein>
<organism evidence="1 3">
    <name type="scientific">Commensalibacter communis</name>
    <dbReference type="NCBI Taxonomy" id="2972786"/>
    <lineage>
        <taxon>Bacteria</taxon>
        <taxon>Pseudomonadati</taxon>
        <taxon>Pseudomonadota</taxon>
        <taxon>Alphaproteobacteria</taxon>
        <taxon>Acetobacterales</taxon>
        <taxon>Acetobacteraceae</taxon>
    </lineage>
</organism>
<keyword evidence="4" id="KW-1185">Reference proteome</keyword>
<accession>A0A9W4TLV0</accession>
<evidence type="ECO:0000313" key="4">
    <source>
        <dbReference type="Proteomes" id="UP001154259"/>
    </source>
</evidence>
<comment type="caution">
    <text evidence="1">The sequence shown here is derived from an EMBL/GenBank/DDBJ whole genome shotgun (WGS) entry which is preliminary data.</text>
</comment>
<dbReference type="Proteomes" id="UP001154259">
    <property type="component" value="Unassembled WGS sequence"/>
</dbReference>
<evidence type="ECO:0000313" key="2">
    <source>
        <dbReference type="EMBL" id="CAI3940601.1"/>
    </source>
</evidence>
<dbReference type="AlphaFoldDB" id="A0A9W4TLV0"/>
<dbReference type="EMBL" id="CAMXCS010000001">
    <property type="protein sequence ID" value="CAI3940601.1"/>
    <property type="molecule type" value="Genomic_DNA"/>
</dbReference>
<name>A0A9W4TLV0_9PROT</name>
<reference evidence="1" key="1">
    <citation type="submission" date="2022-10" db="EMBL/GenBank/DDBJ databases">
        <authorList>
            <person name="Botero Cardona J."/>
        </authorList>
    </citation>
    <scope>NUCLEOTIDE SEQUENCE</scope>
    <source>
        <strain evidence="1">LMG 31819</strain>
        <strain evidence="2">R-53529</strain>
    </source>
</reference>
<sequence length="95" mass="11177">MWKILETIGTKSSENGDIILEEESYLGARITLEKCEKYYTITAGIYGAMVHTVFCDEKSCQKQYQAMKKDIQEFLEQDTVETEALQFCEYFMRKY</sequence>
<dbReference type="Proteomes" id="UP001154255">
    <property type="component" value="Unassembled WGS sequence"/>
</dbReference>
<evidence type="ECO:0000313" key="1">
    <source>
        <dbReference type="EMBL" id="CAI3922104.1"/>
    </source>
</evidence>
<gene>
    <name evidence="2" type="ORF">R53529_LOCUS1090</name>
    <name evidence="1" type="ORF">R53530_LOCUS10</name>
</gene>
<evidence type="ECO:0000313" key="3">
    <source>
        <dbReference type="Proteomes" id="UP001154255"/>
    </source>
</evidence>
<dbReference type="RefSeq" id="WP_271789503.1">
    <property type="nucleotide sequence ID" value="NZ_CAMXCM010000001.1"/>
</dbReference>
<dbReference type="EMBL" id="CAMXCM010000001">
    <property type="protein sequence ID" value="CAI3922104.1"/>
    <property type="molecule type" value="Genomic_DNA"/>
</dbReference>